<sequence length="145" mass="16494">MTNPQSDDHKAILDLLDRWITFASNKDVDAVMALYSDDICSFDAIGPLQVRGHAQYRAHWHRCMPETGTVFFQPLEPSIRVSGDLAVVHFLIRCGLRHDDGSEQASWMRATKQLEKQGGHWRIVHEHFSVPFDYENCAAQFGLAP</sequence>
<dbReference type="RefSeq" id="WP_206926454.1">
    <property type="nucleotide sequence ID" value="NZ_JAEKJW010000001.1"/>
</dbReference>
<proteinExistence type="predicted"/>
<dbReference type="EMBL" id="JAEKJW010000001">
    <property type="protein sequence ID" value="MBN8195231.1"/>
    <property type="molecule type" value="Genomic_DNA"/>
</dbReference>
<dbReference type="Gene3D" id="3.10.450.50">
    <property type="match status" value="1"/>
</dbReference>
<dbReference type="Pfam" id="PF13474">
    <property type="entry name" value="SnoaL_3"/>
    <property type="match status" value="1"/>
</dbReference>
<dbReference type="SUPFAM" id="SSF54427">
    <property type="entry name" value="NTF2-like"/>
    <property type="match status" value="1"/>
</dbReference>
<dbReference type="InterPro" id="IPR037401">
    <property type="entry name" value="SnoaL-like"/>
</dbReference>
<accession>A0A8I1M5A5</accession>
<feature type="domain" description="SnoaL-like" evidence="1">
    <location>
        <begin position="12"/>
        <end position="132"/>
    </location>
</feature>
<name>A0A8I1M5A5_9PROT</name>
<evidence type="ECO:0000313" key="3">
    <source>
        <dbReference type="Proteomes" id="UP000664405"/>
    </source>
</evidence>
<evidence type="ECO:0000313" key="2">
    <source>
        <dbReference type="EMBL" id="MBN8195231.1"/>
    </source>
</evidence>
<reference evidence="2" key="1">
    <citation type="submission" date="2020-12" db="EMBL/GenBank/DDBJ databases">
        <title>Oil enriched cultivation method for isolating marine PHA-producing bacteria.</title>
        <authorList>
            <person name="Zheng W."/>
            <person name="Yu S."/>
            <person name="Huang Y."/>
        </authorList>
    </citation>
    <scope>NUCLEOTIDE SEQUENCE</scope>
    <source>
        <strain evidence="2">SY-2-3</strain>
    </source>
</reference>
<protein>
    <submittedName>
        <fullName evidence="2">Nuclear transport factor 2 family protein</fullName>
    </submittedName>
</protein>
<dbReference type="AlphaFoldDB" id="A0A8I1M5A5"/>
<comment type="caution">
    <text evidence="2">The sequence shown here is derived from an EMBL/GenBank/DDBJ whole genome shotgun (WGS) entry which is preliminary data.</text>
</comment>
<organism evidence="2 3">
    <name type="scientific">Thalassospira povalilytica</name>
    <dbReference type="NCBI Taxonomy" id="732237"/>
    <lineage>
        <taxon>Bacteria</taxon>
        <taxon>Pseudomonadati</taxon>
        <taxon>Pseudomonadota</taxon>
        <taxon>Alphaproteobacteria</taxon>
        <taxon>Rhodospirillales</taxon>
        <taxon>Thalassospiraceae</taxon>
        <taxon>Thalassospira</taxon>
    </lineage>
</organism>
<dbReference type="InterPro" id="IPR032710">
    <property type="entry name" value="NTF2-like_dom_sf"/>
</dbReference>
<evidence type="ECO:0000259" key="1">
    <source>
        <dbReference type="Pfam" id="PF13474"/>
    </source>
</evidence>
<dbReference type="Proteomes" id="UP000664405">
    <property type="component" value="Unassembled WGS sequence"/>
</dbReference>
<gene>
    <name evidence="2" type="ORF">JF547_01755</name>
</gene>